<name>A0ABV6S2J1_9SPHN</name>
<feature type="transmembrane region" description="Helical" evidence="1">
    <location>
        <begin position="105"/>
        <end position="127"/>
    </location>
</feature>
<keyword evidence="3" id="KW-1185">Reference proteome</keyword>
<dbReference type="RefSeq" id="WP_379489273.1">
    <property type="nucleotide sequence ID" value="NZ_JBHLTM010000012.1"/>
</dbReference>
<feature type="transmembrane region" description="Helical" evidence="1">
    <location>
        <begin position="72"/>
        <end position="93"/>
    </location>
</feature>
<evidence type="ECO:0000256" key="1">
    <source>
        <dbReference type="SAM" id="Phobius"/>
    </source>
</evidence>
<feature type="non-terminal residue" evidence="2">
    <location>
        <position position="1"/>
    </location>
</feature>
<evidence type="ECO:0000313" key="3">
    <source>
        <dbReference type="Proteomes" id="UP001589858"/>
    </source>
</evidence>
<reference evidence="2 3" key="1">
    <citation type="submission" date="2024-09" db="EMBL/GenBank/DDBJ databases">
        <authorList>
            <person name="Sun Q."/>
            <person name="Mori K."/>
        </authorList>
    </citation>
    <scope>NUCLEOTIDE SEQUENCE [LARGE SCALE GENOMIC DNA]</scope>
    <source>
        <strain evidence="2 3">CICC 11035S</strain>
    </source>
</reference>
<comment type="caution">
    <text evidence="2">The sequence shown here is derived from an EMBL/GenBank/DDBJ whole genome shotgun (WGS) entry which is preliminary data.</text>
</comment>
<gene>
    <name evidence="2" type="ORF">ACFFF8_02510</name>
</gene>
<organism evidence="2 3">
    <name type="scientific">Novosphingobium clariflavum</name>
    <dbReference type="NCBI Taxonomy" id="2029884"/>
    <lineage>
        <taxon>Bacteria</taxon>
        <taxon>Pseudomonadati</taxon>
        <taxon>Pseudomonadota</taxon>
        <taxon>Alphaproteobacteria</taxon>
        <taxon>Sphingomonadales</taxon>
        <taxon>Sphingomonadaceae</taxon>
        <taxon>Novosphingobium</taxon>
    </lineage>
</organism>
<sequence length="133" mass="13956">RSRAGYLGELGVGFRPLPQTPPTAPMLERGSPAAVLIGRWGMALSLVIGAVLIGRLIRNFPYLLPNRLPGLILYELGPALALALAIGAAIIITEGRSRPGIPARLALFALAALIAGIVALAIEYGTVLQGRWL</sequence>
<feature type="transmembrane region" description="Helical" evidence="1">
    <location>
        <begin position="36"/>
        <end position="57"/>
    </location>
</feature>
<keyword evidence="1" id="KW-1133">Transmembrane helix</keyword>
<dbReference type="EMBL" id="JBHLTM010000012">
    <property type="protein sequence ID" value="MFC0683462.1"/>
    <property type="molecule type" value="Genomic_DNA"/>
</dbReference>
<keyword evidence="1" id="KW-0472">Membrane</keyword>
<protein>
    <submittedName>
        <fullName evidence="2">Uncharacterized protein</fullName>
    </submittedName>
</protein>
<evidence type="ECO:0000313" key="2">
    <source>
        <dbReference type="EMBL" id="MFC0683462.1"/>
    </source>
</evidence>
<proteinExistence type="predicted"/>
<dbReference type="Proteomes" id="UP001589858">
    <property type="component" value="Unassembled WGS sequence"/>
</dbReference>
<keyword evidence="1" id="KW-0812">Transmembrane</keyword>
<accession>A0ABV6S2J1</accession>